<dbReference type="EC" id="2.6.1.1" evidence="1"/>
<name>A0ACC3A530_9EURO</name>
<comment type="caution">
    <text evidence="1">The sequence shown here is derived from an EMBL/GenBank/DDBJ whole genome shotgun (WGS) entry which is preliminary data.</text>
</comment>
<keyword evidence="1" id="KW-0032">Aminotransferase</keyword>
<dbReference type="EMBL" id="JAPDRQ010000099">
    <property type="protein sequence ID" value="KAJ9655317.1"/>
    <property type="molecule type" value="Genomic_DNA"/>
</dbReference>
<dbReference type="Proteomes" id="UP001172386">
    <property type="component" value="Unassembled WGS sequence"/>
</dbReference>
<protein>
    <submittedName>
        <fullName evidence="1">Aspartate transaminase aat1</fullName>
        <ecNumber evidence="1">2.6.1.1</ecNumber>
    </submittedName>
</protein>
<evidence type="ECO:0000313" key="2">
    <source>
        <dbReference type="Proteomes" id="UP001172386"/>
    </source>
</evidence>
<sequence>MLSTLRPAARAVARQSQAQSFIVRAAYASTWSGVKQGPPDAILGITEAFKADSFSEKINLGVGAYRDDKGKPYVLPSVRTAEEKVVTSGLDKEYAGITGVPSFTKAAAVLAYGADSPVIKEDRVAITQSISGTGALRIGGAFLERFYPHGKAIYIPNPSWANHKAVFSDSGLEVKQYKYYNKDTIGLDFDGMIADLKSAPNQSIVLLHACAHNPTGIDPTPEQWKQISKVVKEKEHYPFFDMAYQGFASGDTDKDALPVRLFIEEGHGLILCQSFAKNMGLYGERVGAFSIVCDSAEEKKRVDSQIKILVRPLYSNPPVHGARIASEILNDPSLNKQWLGEVKGMADRIIEMRALLKKNLQELGSKHNWDHITNQIGMFAYTGLTSEQMDKLAKEHSVYATKDGRISVAGITSGNVKRLAESIFKVTG</sequence>
<keyword evidence="1" id="KW-0808">Transferase</keyword>
<reference evidence="1" key="1">
    <citation type="submission" date="2022-10" db="EMBL/GenBank/DDBJ databases">
        <title>Culturing micro-colonial fungi from biological soil crusts in the Mojave desert and describing Neophaeococcomyces mojavensis, and introducing the new genera and species Taxawa tesnikishii.</title>
        <authorList>
            <person name="Kurbessoian T."/>
            <person name="Stajich J.E."/>
        </authorList>
    </citation>
    <scope>NUCLEOTIDE SEQUENCE</scope>
    <source>
        <strain evidence="1">JES_112</strain>
    </source>
</reference>
<gene>
    <name evidence="1" type="primary">AAT1</name>
    <name evidence="1" type="ORF">H2198_005772</name>
</gene>
<proteinExistence type="predicted"/>
<accession>A0ACC3A530</accession>
<organism evidence="1 2">
    <name type="scientific">Neophaeococcomyces mojaviensis</name>
    <dbReference type="NCBI Taxonomy" id="3383035"/>
    <lineage>
        <taxon>Eukaryota</taxon>
        <taxon>Fungi</taxon>
        <taxon>Dikarya</taxon>
        <taxon>Ascomycota</taxon>
        <taxon>Pezizomycotina</taxon>
        <taxon>Eurotiomycetes</taxon>
        <taxon>Chaetothyriomycetidae</taxon>
        <taxon>Chaetothyriales</taxon>
        <taxon>Chaetothyriales incertae sedis</taxon>
        <taxon>Neophaeococcomyces</taxon>
    </lineage>
</organism>
<keyword evidence="2" id="KW-1185">Reference proteome</keyword>
<evidence type="ECO:0000313" key="1">
    <source>
        <dbReference type="EMBL" id="KAJ9655317.1"/>
    </source>
</evidence>